<accession>A0A4Y2A871</accession>
<protein>
    <recommendedName>
        <fullName evidence="3">Reverse transcriptase zinc-binding domain-containing protein</fullName>
    </recommendedName>
</protein>
<gene>
    <name evidence="1" type="ORF">AVEN_87778_1</name>
</gene>
<dbReference type="AlphaFoldDB" id="A0A4Y2A871"/>
<evidence type="ECO:0000313" key="1">
    <source>
        <dbReference type="EMBL" id="GBL75515.1"/>
    </source>
</evidence>
<proteinExistence type="predicted"/>
<dbReference type="EMBL" id="BGPR01079681">
    <property type="protein sequence ID" value="GBL75515.1"/>
    <property type="molecule type" value="Genomic_DNA"/>
</dbReference>
<dbReference type="Proteomes" id="UP000499080">
    <property type="component" value="Unassembled WGS sequence"/>
</dbReference>
<organism evidence="1 2">
    <name type="scientific">Araneus ventricosus</name>
    <name type="common">Orbweaver spider</name>
    <name type="synonym">Epeira ventricosa</name>
    <dbReference type="NCBI Taxonomy" id="182803"/>
    <lineage>
        <taxon>Eukaryota</taxon>
        <taxon>Metazoa</taxon>
        <taxon>Ecdysozoa</taxon>
        <taxon>Arthropoda</taxon>
        <taxon>Chelicerata</taxon>
        <taxon>Arachnida</taxon>
        <taxon>Araneae</taxon>
        <taxon>Araneomorphae</taxon>
        <taxon>Entelegynae</taxon>
        <taxon>Araneoidea</taxon>
        <taxon>Araneidae</taxon>
        <taxon>Araneus</taxon>
    </lineage>
</organism>
<sequence>MPMCPNCNSGMSVFHIRFECPVFTAHRLQQWRIQDFGLEEGL</sequence>
<keyword evidence="2" id="KW-1185">Reference proteome</keyword>
<evidence type="ECO:0008006" key="3">
    <source>
        <dbReference type="Google" id="ProtNLM"/>
    </source>
</evidence>
<evidence type="ECO:0000313" key="2">
    <source>
        <dbReference type="Proteomes" id="UP000499080"/>
    </source>
</evidence>
<feature type="non-terminal residue" evidence="1">
    <location>
        <position position="42"/>
    </location>
</feature>
<name>A0A4Y2A871_ARAVE</name>
<reference evidence="1 2" key="1">
    <citation type="journal article" date="2019" name="Sci. Rep.">
        <title>Orb-weaving spider Araneus ventricosus genome elucidates the spidroin gene catalogue.</title>
        <authorList>
            <person name="Kono N."/>
            <person name="Nakamura H."/>
            <person name="Ohtoshi R."/>
            <person name="Moran D.A.P."/>
            <person name="Shinohara A."/>
            <person name="Yoshida Y."/>
            <person name="Fujiwara M."/>
            <person name="Mori M."/>
            <person name="Tomita M."/>
            <person name="Arakawa K."/>
        </authorList>
    </citation>
    <scope>NUCLEOTIDE SEQUENCE [LARGE SCALE GENOMIC DNA]</scope>
</reference>
<comment type="caution">
    <text evidence="1">The sequence shown here is derived from an EMBL/GenBank/DDBJ whole genome shotgun (WGS) entry which is preliminary data.</text>
</comment>